<dbReference type="PROSITE" id="PS00012">
    <property type="entry name" value="PHOSPHOPANTETHEINE"/>
    <property type="match status" value="1"/>
</dbReference>
<dbReference type="Gene3D" id="3.30.559.10">
    <property type="entry name" value="Chloramphenicol acetyltransferase-like domain"/>
    <property type="match status" value="1"/>
</dbReference>
<dbReference type="Pfam" id="PF00668">
    <property type="entry name" value="Condensation"/>
    <property type="match status" value="1"/>
</dbReference>
<accession>A0ABW8PCB3</accession>
<keyword evidence="6" id="KW-1185">Reference proteome</keyword>
<dbReference type="Gene3D" id="1.10.1200.10">
    <property type="entry name" value="ACP-like"/>
    <property type="match status" value="1"/>
</dbReference>
<evidence type="ECO:0000313" key="5">
    <source>
        <dbReference type="EMBL" id="MFK7002212.1"/>
    </source>
</evidence>
<gene>
    <name evidence="5" type="ORF">V3I07_15140</name>
</gene>
<reference evidence="5 6" key="1">
    <citation type="submission" date="2024-02" db="EMBL/GenBank/DDBJ databases">
        <title>Comparative Genomic Analysis of Flavobacterium Species Causing Columnaris Disease of Freshwater Fish in Thailand: Insights into Virulence and Resistance Mechanisms.</title>
        <authorList>
            <person name="Nguyen D."/>
            <person name="Chokmangmeepisarn P."/>
            <person name="Khianchaikhan K."/>
            <person name="Morishita M."/>
            <person name="Bunnoy A."/>
            <person name="Rodkhum C."/>
        </authorList>
    </citation>
    <scope>NUCLEOTIDE SEQUENCE [LARGE SCALE GENOMIC DNA]</scope>
    <source>
        <strain evidence="5 6">CNRT2201</strain>
    </source>
</reference>
<dbReference type="InterPro" id="IPR006162">
    <property type="entry name" value="Ppantetheine_attach_site"/>
</dbReference>
<dbReference type="PANTHER" id="PTHR45527:SF14">
    <property type="entry name" value="PLIPASTATIN SYNTHASE SUBUNIT B"/>
    <property type="match status" value="1"/>
</dbReference>
<evidence type="ECO:0000256" key="2">
    <source>
        <dbReference type="ARBA" id="ARBA00022450"/>
    </source>
</evidence>
<evidence type="ECO:0000259" key="4">
    <source>
        <dbReference type="PROSITE" id="PS50075"/>
    </source>
</evidence>
<feature type="non-terminal residue" evidence="5">
    <location>
        <position position="1"/>
    </location>
</feature>
<dbReference type="InterPro" id="IPR023213">
    <property type="entry name" value="CAT-like_dom_sf"/>
</dbReference>
<dbReference type="InterPro" id="IPR036736">
    <property type="entry name" value="ACP-like_sf"/>
</dbReference>
<dbReference type="CDD" id="cd19531">
    <property type="entry name" value="LCL_NRPS-like"/>
    <property type="match status" value="1"/>
</dbReference>
<keyword evidence="3" id="KW-0597">Phosphoprotein</keyword>
<dbReference type="SUPFAM" id="SSF52777">
    <property type="entry name" value="CoA-dependent acyltransferases"/>
    <property type="match status" value="2"/>
</dbReference>
<comment type="caution">
    <text evidence="5">The sequence shown here is derived from an EMBL/GenBank/DDBJ whole genome shotgun (WGS) entry which is preliminary data.</text>
</comment>
<keyword evidence="2" id="KW-0596">Phosphopantetheine</keyword>
<dbReference type="PROSITE" id="PS50075">
    <property type="entry name" value="CARRIER"/>
    <property type="match status" value="1"/>
</dbReference>
<feature type="non-terminal residue" evidence="5">
    <location>
        <position position="397"/>
    </location>
</feature>
<feature type="domain" description="Carrier" evidence="4">
    <location>
        <begin position="23"/>
        <end position="98"/>
    </location>
</feature>
<evidence type="ECO:0000256" key="1">
    <source>
        <dbReference type="ARBA" id="ARBA00001957"/>
    </source>
</evidence>
<organism evidence="5 6">
    <name type="scientific">Flavobacterium oreochromis</name>
    <dbReference type="NCBI Taxonomy" id="2906078"/>
    <lineage>
        <taxon>Bacteria</taxon>
        <taxon>Pseudomonadati</taxon>
        <taxon>Bacteroidota</taxon>
        <taxon>Flavobacteriia</taxon>
        <taxon>Flavobacteriales</taxon>
        <taxon>Flavobacteriaceae</taxon>
        <taxon>Flavobacterium</taxon>
    </lineage>
</organism>
<protein>
    <submittedName>
        <fullName evidence="5">Condensation domain-containing protein</fullName>
    </submittedName>
</protein>
<comment type="cofactor">
    <cofactor evidence="1">
        <name>pantetheine 4'-phosphate</name>
        <dbReference type="ChEBI" id="CHEBI:47942"/>
    </cofactor>
</comment>
<dbReference type="Proteomes" id="UP001621706">
    <property type="component" value="Unassembled WGS sequence"/>
</dbReference>
<sequence length="397" mass="45208">GKIDRKGLPSVSGEDLIRREYIAPRNATEEQLVTIWQEVLGVENIGITDSFFELGGHSLMVAQVLNKMHQRLSLQISFKDFFATPTIEGISKNLIHKNYVAIPKAKEQESYPLTPSQQRLWVLSQLEGGSQAYNMPAVVRLKGELDITNFEKAFQELIARHEILRTCFRSDKNTGEIRQHIKTQEDITFNLTVLDFQDADSVAIENYLQQTNAEAFDLEQGPLLRASLLQKGANEYVFFLSMHHIIGDGWSTELLISEVVNNYNSLLQGKTIASEELPIQYKDYAVWLQEEIKGEKYEKAEKYWLEQFSGELPVLDLPSYKTRPLIQTYNGDNVSQLFSKEFTSKLKQYSEDKGVTLFMTLMAGIKALLYRYTGQTDLVIGTPIAGREHPDLENQIG</sequence>
<dbReference type="RefSeq" id="WP_405334622.1">
    <property type="nucleotide sequence ID" value="NZ_JAZGZP010000054.1"/>
</dbReference>
<dbReference type="InterPro" id="IPR009081">
    <property type="entry name" value="PP-bd_ACP"/>
</dbReference>
<dbReference type="EMBL" id="JAZGZP010000054">
    <property type="protein sequence ID" value="MFK7002212.1"/>
    <property type="molecule type" value="Genomic_DNA"/>
</dbReference>
<evidence type="ECO:0000313" key="6">
    <source>
        <dbReference type="Proteomes" id="UP001621706"/>
    </source>
</evidence>
<dbReference type="SUPFAM" id="SSF47336">
    <property type="entry name" value="ACP-like"/>
    <property type="match status" value="1"/>
</dbReference>
<name>A0ABW8PCB3_9FLAO</name>
<dbReference type="InterPro" id="IPR001242">
    <property type="entry name" value="Condensation_dom"/>
</dbReference>
<dbReference type="Gene3D" id="3.30.559.30">
    <property type="entry name" value="Nonribosomal peptide synthetase, condensation domain"/>
    <property type="match status" value="1"/>
</dbReference>
<proteinExistence type="predicted"/>
<dbReference type="PANTHER" id="PTHR45527">
    <property type="entry name" value="NONRIBOSOMAL PEPTIDE SYNTHETASE"/>
    <property type="match status" value="1"/>
</dbReference>
<evidence type="ECO:0000256" key="3">
    <source>
        <dbReference type="ARBA" id="ARBA00022553"/>
    </source>
</evidence>
<dbReference type="Pfam" id="PF00550">
    <property type="entry name" value="PP-binding"/>
    <property type="match status" value="1"/>
</dbReference>